<dbReference type="AlphaFoldDB" id="A0A0B3RRE1"/>
<dbReference type="GO" id="GO:0004400">
    <property type="term" value="F:histidinol-phosphate transaminase activity"/>
    <property type="evidence" value="ECO:0007669"/>
    <property type="project" value="UniProtKB-EC"/>
</dbReference>
<keyword evidence="3" id="KW-1185">Reference proteome</keyword>
<name>A0A0B3RRE1_9RHOB</name>
<dbReference type="Proteomes" id="UP000030960">
    <property type="component" value="Unassembled WGS sequence"/>
</dbReference>
<protein>
    <submittedName>
        <fullName evidence="2">Histidinol-phosphate aminotransferase</fullName>
        <ecNumber evidence="2">2.6.1.9</ecNumber>
    </submittedName>
</protein>
<evidence type="ECO:0000256" key="1">
    <source>
        <dbReference type="SAM" id="Phobius"/>
    </source>
</evidence>
<keyword evidence="2" id="KW-0808">Transferase</keyword>
<feature type="transmembrane region" description="Helical" evidence="1">
    <location>
        <begin position="12"/>
        <end position="34"/>
    </location>
</feature>
<dbReference type="STRING" id="561184.SAMN05216376_11254"/>
<dbReference type="EMBL" id="JSUQ01000027">
    <property type="protein sequence ID" value="KHQ50422.1"/>
    <property type="molecule type" value="Genomic_DNA"/>
</dbReference>
<proteinExistence type="predicted"/>
<gene>
    <name evidence="2" type="ORF">OA50_05097</name>
</gene>
<feature type="transmembrane region" description="Helical" evidence="1">
    <location>
        <begin position="40"/>
        <end position="57"/>
    </location>
</feature>
<keyword evidence="1" id="KW-0812">Transmembrane</keyword>
<sequence length="68" mass="8227">MENRHPQPVEDYTSANMVLIFVNLLWVFVLLWSWWGLGPVLIVAVLLNHLITRLELARRRHEQRFDRF</sequence>
<keyword evidence="1" id="KW-1133">Transmembrane helix</keyword>
<organism evidence="2 3">
    <name type="scientific">Mameliella alba</name>
    <dbReference type="NCBI Taxonomy" id="561184"/>
    <lineage>
        <taxon>Bacteria</taxon>
        <taxon>Pseudomonadati</taxon>
        <taxon>Pseudomonadota</taxon>
        <taxon>Alphaproteobacteria</taxon>
        <taxon>Rhodobacterales</taxon>
        <taxon>Roseobacteraceae</taxon>
        <taxon>Mameliella</taxon>
    </lineage>
</organism>
<evidence type="ECO:0000313" key="3">
    <source>
        <dbReference type="Proteomes" id="UP000030960"/>
    </source>
</evidence>
<keyword evidence="2" id="KW-0032">Aminotransferase</keyword>
<dbReference type="OrthoDB" id="7875256at2"/>
<dbReference type="EC" id="2.6.1.9" evidence="2"/>
<dbReference type="RefSeq" id="WP_043146299.1">
    <property type="nucleotide sequence ID" value="NZ_JSUQ01000027.1"/>
</dbReference>
<keyword evidence="1" id="KW-0472">Membrane</keyword>
<comment type="caution">
    <text evidence="2">The sequence shown here is derived from an EMBL/GenBank/DDBJ whole genome shotgun (WGS) entry which is preliminary data.</text>
</comment>
<evidence type="ECO:0000313" key="2">
    <source>
        <dbReference type="EMBL" id="KHQ50422.1"/>
    </source>
</evidence>
<accession>A0A0B3RRE1</accession>
<reference evidence="2 3" key="1">
    <citation type="submission" date="2014-10" db="EMBL/GenBank/DDBJ databases">
        <title>Genome sequence of Ponticoccus sp. strain UMTAT08 isolated from clonal culture of toxic dinoflagellate Alexandrium tamiyavanichii.</title>
        <authorList>
            <person name="Gan H.Y."/>
            <person name="Muhd D.-D."/>
            <person name="Mohd Noor M.E."/>
            <person name="Yeong Y.S."/>
            <person name="Usup G."/>
        </authorList>
    </citation>
    <scope>NUCLEOTIDE SEQUENCE [LARGE SCALE GENOMIC DNA]</scope>
    <source>
        <strain evidence="2 3">UMTAT08</strain>
    </source>
</reference>